<dbReference type="AlphaFoldDB" id="A0A6M3K9W6"/>
<dbReference type="InterPro" id="IPR025267">
    <property type="entry name" value="ORF017-like"/>
</dbReference>
<dbReference type="NCBIfam" id="TIGR04387">
    <property type="entry name" value="capsid_maj_N4"/>
    <property type="match status" value="1"/>
</dbReference>
<name>A0A6M3K9W6_9ZZZZ</name>
<reference evidence="1" key="1">
    <citation type="submission" date="2020-03" db="EMBL/GenBank/DDBJ databases">
        <title>The deep terrestrial virosphere.</title>
        <authorList>
            <person name="Holmfeldt K."/>
            <person name="Nilsson E."/>
            <person name="Simone D."/>
            <person name="Lopez-Fernandez M."/>
            <person name="Wu X."/>
            <person name="de Brujin I."/>
            <person name="Lundin D."/>
            <person name="Andersson A."/>
            <person name="Bertilsson S."/>
            <person name="Dopson M."/>
        </authorList>
    </citation>
    <scope>NUCLEOTIDE SEQUENCE</scope>
    <source>
        <strain evidence="1">MM415A01038</strain>
    </source>
</reference>
<organism evidence="1">
    <name type="scientific">viral metagenome</name>
    <dbReference type="NCBI Taxonomy" id="1070528"/>
    <lineage>
        <taxon>unclassified sequences</taxon>
        <taxon>metagenomes</taxon>
        <taxon>organismal metagenomes</taxon>
    </lineage>
</organism>
<proteinExistence type="predicted"/>
<gene>
    <name evidence="1" type="ORF">MM415A01038_0021</name>
</gene>
<accession>A0A6M3K9W6</accession>
<sequence length="245" mass="26993">MRNAGRFAGEETQQATEYDLPVEIKDGLGDWMKEKRDESIFTAAHASCTKVFYVNSRAGTSTVVATDLLTLADISKAKTYAKSTADPKIPPLKIAKVNQKTVYRYLFVMHDHVAYDLLVNDATYQQVTREAERRGGGNPLFAGALIDWDGIMLFDHDNVSIFTGWGASADVYGAESLLCGKQAVIVGIGGYKIGGKNGYLRWVEKKFDYDNQFGVAVGIIKGEAKSVYNSKDFSIVSYRSARTNV</sequence>
<dbReference type="Pfam" id="PF13252">
    <property type="entry name" value="Phage_capsid_3"/>
    <property type="match status" value="1"/>
</dbReference>
<dbReference type="EMBL" id="MT142346">
    <property type="protein sequence ID" value="QJA78653.1"/>
    <property type="molecule type" value="Genomic_DNA"/>
</dbReference>
<protein>
    <submittedName>
        <fullName evidence="1">Putative structural protein</fullName>
    </submittedName>
</protein>
<evidence type="ECO:0000313" key="1">
    <source>
        <dbReference type="EMBL" id="QJA78653.1"/>
    </source>
</evidence>